<accession>X1K1Y0</accession>
<gene>
    <name evidence="1" type="ORF">S03H2_56428</name>
</gene>
<dbReference type="GO" id="GO:0004534">
    <property type="term" value="F:5'-3' RNA exonuclease activity"/>
    <property type="evidence" value="ECO:0007669"/>
    <property type="project" value="TreeGrafter"/>
</dbReference>
<name>X1K1Y0_9ZZZZ</name>
<dbReference type="PANTHER" id="PTHR42924:SF3">
    <property type="entry name" value="POLYMERASE_HISTIDINOL PHOSPHATASE N-TERMINAL DOMAIN-CONTAINING PROTEIN"/>
    <property type="match status" value="1"/>
</dbReference>
<feature type="non-terminal residue" evidence="1">
    <location>
        <position position="209"/>
    </location>
</feature>
<dbReference type="SUPFAM" id="SSF89550">
    <property type="entry name" value="PHP domain-like"/>
    <property type="match status" value="1"/>
</dbReference>
<dbReference type="InterPro" id="IPR052018">
    <property type="entry name" value="PHP_domain"/>
</dbReference>
<sequence length="209" mass="23405">MSIKEILKKPNGANFRIADLHIHTPADKSKNYEMVGEKKQLNDEDWCRQYTRRIIEEGYKKKIAVIGITDHNSIDWINYFNEEAKNISPPEGQSEIIIFPGFEVNTNTGSGVHIICLFNPGTSKVKLDEYLSTLFEAGERFDSRGYPKLAKKSCNEVIDLIQDKGGICIGAHALSSNGILSGYAEQPRMETFTNPKLLAVEIPGARSEL</sequence>
<dbReference type="EMBL" id="BARU01036090">
    <property type="protein sequence ID" value="GAH87690.1"/>
    <property type="molecule type" value="Genomic_DNA"/>
</dbReference>
<protein>
    <recommendedName>
        <fullName evidence="2">Polymerase/histidinol phosphatase N-terminal domain-containing protein</fullName>
    </recommendedName>
</protein>
<dbReference type="Gene3D" id="3.20.20.140">
    <property type="entry name" value="Metal-dependent hydrolases"/>
    <property type="match status" value="1"/>
</dbReference>
<evidence type="ECO:0000313" key="1">
    <source>
        <dbReference type="EMBL" id="GAH87690.1"/>
    </source>
</evidence>
<dbReference type="InterPro" id="IPR016195">
    <property type="entry name" value="Pol/histidinol_Pase-like"/>
</dbReference>
<dbReference type="PANTHER" id="PTHR42924">
    <property type="entry name" value="EXONUCLEASE"/>
    <property type="match status" value="1"/>
</dbReference>
<evidence type="ECO:0008006" key="2">
    <source>
        <dbReference type="Google" id="ProtNLM"/>
    </source>
</evidence>
<dbReference type="GO" id="GO:0035312">
    <property type="term" value="F:5'-3' DNA exonuclease activity"/>
    <property type="evidence" value="ECO:0007669"/>
    <property type="project" value="TreeGrafter"/>
</dbReference>
<dbReference type="AlphaFoldDB" id="X1K1Y0"/>
<organism evidence="1">
    <name type="scientific">marine sediment metagenome</name>
    <dbReference type="NCBI Taxonomy" id="412755"/>
    <lineage>
        <taxon>unclassified sequences</taxon>
        <taxon>metagenomes</taxon>
        <taxon>ecological metagenomes</taxon>
    </lineage>
</organism>
<comment type="caution">
    <text evidence="1">The sequence shown here is derived from an EMBL/GenBank/DDBJ whole genome shotgun (WGS) entry which is preliminary data.</text>
</comment>
<proteinExistence type="predicted"/>
<reference evidence="1" key="1">
    <citation type="journal article" date="2014" name="Front. Microbiol.">
        <title>High frequency of phylogenetically diverse reductive dehalogenase-homologous genes in deep subseafloor sedimentary metagenomes.</title>
        <authorList>
            <person name="Kawai M."/>
            <person name="Futagami T."/>
            <person name="Toyoda A."/>
            <person name="Takaki Y."/>
            <person name="Nishi S."/>
            <person name="Hori S."/>
            <person name="Arai W."/>
            <person name="Tsubouchi T."/>
            <person name="Morono Y."/>
            <person name="Uchiyama I."/>
            <person name="Ito T."/>
            <person name="Fujiyama A."/>
            <person name="Inagaki F."/>
            <person name="Takami H."/>
        </authorList>
    </citation>
    <scope>NUCLEOTIDE SEQUENCE</scope>
    <source>
        <strain evidence="1">Expedition CK06-06</strain>
    </source>
</reference>